<evidence type="ECO:0000313" key="2">
    <source>
        <dbReference type="Proteomes" id="UP001206925"/>
    </source>
</evidence>
<sequence length="44" mass="5104">MMRSVDQQQMAIDLLKLKSVLQQQEISNRQNSRSAADCRSNMCF</sequence>
<protein>
    <submittedName>
        <fullName evidence="1">Uncharacterized protein</fullName>
    </submittedName>
</protein>
<comment type="caution">
    <text evidence="1">The sequence shown here is derived from an EMBL/GenBank/DDBJ whole genome shotgun (WGS) entry which is preliminary data.</text>
</comment>
<evidence type="ECO:0000313" key="1">
    <source>
        <dbReference type="EMBL" id="KAI7740708.1"/>
    </source>
</evidence>
<keyword evidence="2" id="KW-1185">Reference proteome</keyword>
<name>A0AAD5CFI1_AMBAR</name>
<dbReference type="AlphaFoldDB" id="A0AAD5CFI1"/>
<proteinExistence type="predicted"/>
<dbReference type="EMBL" id="JAMZMK010008361">
    <property type="protein sequence ID" value="KAI7740708.1"/>
    <property type="molecule type" value="Genomic_DNA"/>
</dbReference>
<reference evidence="1" key="1">
    <citation type="submission" date="2022-06" db="EMBL/GenBank/DDBJ databases">
        <title>Uncovering the hologenomic basis of an extraordinary plant invasion.</title>
        <authorList>
            <person name="Bieker V.C."/>
            <person name="Martin M.D."/>
            <person name="Gilbert T."/>
            <person name="Hodgins K."/>
            <person name="Battlay P."/>
            <person name="Petersen B."/>
            <person name="Wilson J."/>
        </authorList>
    </citation>
    <scope>NUCLEOTIDE SEQUENCE</scope>
    <source>
        <strain evidence="1">AA19_3_7</strain>
        <tissue evidence="1">Leaf</tissue>
    </source>
</reference>
<dbReference type="Proteomes" id="UP001206925">
    <property type="component" value="Unassembled WGS sequence"/>
</dbReference>
<accession>A0AAD5CFI1</accession>
<gene>
    <name evidence="1" type="ORF">M8C21_023519</name>
</gene>
<organism evidence="1 2">
    <name type="scientific">Ambrosia artemisiifolia</name>
    <name type="common">Common ragweed</name>
    <dbReference type="NCBI Taxonomy" id="4212"/>
    <lineage>
        <taxon>Eukaryota</taxon>
        <taxon>Viridiplantae</taxon>
        <taxon>Streptophyta</taxon>
        <taxon>Embryophyta</taxon>
        <taxon>Tracheophyta</taxon>
        <taxon>Spermatophyta</taxon>
        <taxon>Magnoliopsida</taxon>
        <taxon>eudicotyledons</taxon>
        <taxon>Gunneridae</taxon>
        <taxon>Pentapetalae</taxon>
        <taxon>asterids</taxon>
        <taxon>campanulids</taxon>
        <taxon>Asterales</taxon>
        <taxon>Asteraceae</taxon>
        <taxon>Asteroideae</taxon>
        <taxon>Heliantheae alliance</taxon>
        <taxon>Heliantheae</taxon>
        <taxon>Ambrosia</taxon>
    </lineage>
</organism>